<dbReference type="WBParaSite" id="Minc3s01283g22449">
    <property type="protein sequence ID" value="Minc3s01283g22449"/>
    <property type="gene ID" value="Minc3s01283g22449"/>
</dbReference>
<sequence>MLDDHRLAMVGVVSGGGIRMEGTLAGTDLYLTIGRIFGILASFIEVQAFHHHRHEEKAYELQFFRFFVQQDRNLTINSKFNYPLLQLSTFVELLKHASFHLLP</sequence>
<organism evidence="1 2">
    <name type="scientific">Meloidogyne incognita</name>
    <name type="common">Southern root-knot nematode worm</name>
    <name type="synonym">Oxyuris incognita</name>
    <dbReference type="NCBI Taxonomy" id="6306"/>
    <lineage>
        <taxon>Eukaryota</taxon>
        <taxon>Metazoa</taxon>
        <taxon>Ecdysozoa</taxon>
        <taxon>Nematoda</taxon>
        <taxon>Chromadorea</taxon>
        <taxon>Rhabditida</taxon>
        <taxon>Tylenchina</taxon>
        <taxon>Tylenchomorpha</taxon>
        <taxon>Tylenchoidea</taxon>
        <taxon>Meloidogynidae</taxon>
        <taxon>Meloidogyninae</taxon>
        <taxon>Meloidogyne</taxon>
        <taxon>Meloidogyne incognita group</taxon>
    </lineage>
</organism>
<dbReference type="AlphaFoldDB" id="A0A914M4U1"/>
<reference evidence="2" key="1">
    <citation type="submission" date="2022-11" db="UniProtKB">
        <authorList>
            <consortium name="WormBaseParasite"/>
        </authorList>
    </citation>
    <scope>IDENTIFICATION</scope>
</reference>
<keyword evidence="1" id="KW-1185">Reference proteome</keyword>
<proteinExistence type="predicted"/>
<dbReference type="Proteomes" id="UP000887563">
    <property type="component" value="Unplaced"/>
</dbReference>
<protein>
    <submittedName>
        <fullName evidence="2">Uncharacterized protein</fullName>
    </submittedName>
</protein>
<name>A0A914M4U1_MELIC</name>
<accession>A0A914M4U1</accession>
<evidence type="ECO:0000313" key="2">
    <source>
        <dbReference type="WBParaSite" id="Minc3s01283g22449"/>
    </source>
</evidence>
<evidence type="ECO:0000313" key="1">
    <source>
        <dbReference type="Proteomes" id="UP000887563"/>
    </source>
</evidence>